<name>A0A8H3FVV1_9LECA</name>
<comment type="caution">
    <text evidence="2">The sequence shown here is derived from an EMBL/GenBank/DDBJ whole genome shotgun (WGS) entry which is preliminary data.</text>
</comment>
<feature type="compositionally biased region" description="Polar residues" evidence="1">
    <location>
        <begin position="822"/>
        <end position="851"/>
    </location>
</feature>
<feature type="compositionally biased region" description="Polar residues" evidence="1">
    <location>
        <begin position="97"/>
        <end position="124"/>
    </location>
</feature>
<gene>
    <name evidence="2" type="ORF">HETSPECPRED_006808</name>
</gene>
<dbReference type="AlphaFoldDB" id="A0A8H3FVV1"/>
<feature type="region of interest" description="Disordered" evidence="1">
    <location>
        <begin position="877"/>
        <end position="932"/>
    </location>
</feature>
<feature type="compositionally biased region" description="Acidic residues" evidence="1">
    <location>
        <begin position="894"/>
        <end position="932"/>
    </location>
</feature>
<dbReference type="Proteomes" id="UP000664521">
    <property type="component" value="Unassembled WGS sequence"/>
</dbReference>
<evidence type="ECO:0000313" key="3">
    <source>
        <dbReference type="Proteomes" id="UP000664521"/>
    </source>
</evidence>
<proteinExistence type="predicted"/>
<protein>
    <submittedName>
        <fullName evidence="2">Uncharacterized protein</fullName>
    </submittedName>
</protein>
<evidence type="ECO:0000256" key="1">
    <source>
        <dbReference type="SAM" id="MobiDB-lite"/>
    </source>
</evidence>
<dbReference type="EMBL" id="CAJPDS010000047">
    <property type="protein sequence ID" value="CAF9928341.1"/>
    <property type="molecule type" value="Genomic_DNA"/>
</dbReference>
<feature type="region of interest" description="Disordered" evidence="1">
    <location>
        <begin position="74"/>
        <end position="135"/>
    </location>
</feature>
<sequence length="932" mass="103648">MDIDIIEQEDISNAIAISLDTPQLVARHVHSADWMPATERTRVRQNEALKEATINKDFPDLSSAIRESLENAKTMQTAVGPQATSASSGDKQREQTPSDFTPFTTRSSEPSTAVSAANRSSSAKSPRVGQPPRNIQDSIVDMNSELALWVPPVNDPDGDTYVYIDPPPKQPEQDGTSYSIYRSQAELPMVMKSLTLLSLNSSIISKAMGPTEQHRVMRRRGLVGRLPPHIKFVIDLTPATEGDAAAHLLSELYCPDGVRKWFIAAKLWNISTNLIGGQDECAVKIANSDHPSESLDDKLQQVSDPDEQAQRALKYEEESMELPLEYSPIRHRSGIARILHIVSGNHPNLDSAVKVWTACVIAASLEISSPDFLDYIFSWIYNERNSYILEVLPEASLRMAHMLNSYTMCRDAFAVLVGEEALESLIRERLGPSPKTIIGRKKEDPKSESYLTRIQYASKAFVERVTAEFERIVAMDWLDNVAEFKKLYHTFPIHPTTENLDAYEEARKDLSTTLKRYIRGGVYRLLCVDWHLDLGKLRDWDYLRTNLLFPRKDAREVWNLLTPRERILTLSFWHLLAARPISSGPTNLSTASASENFIPVDQPSSAEQQMRSNWVFEEVRYYHLTVLAAELEFLRTVSPGPDADPHHLSHTTEEPSNDYPKAFDLSQFFEEAEDYLIAAAKPMLSNADKTLHHTEILDTLGCLTESEWKYLPLWAGGCDDGSGGVYDEDIPMASCSFSHPGPNVHIGPDSTASSSEFDFISGPTTHNTSTATNNNSDTRASTDINSMFGAIAIDSPADASAHQTIPRQALSEFGDSEYEFASATSVNEAPQHASASNEDGSQQCLSVQAQGKQPVRDGGLHDDETVDAYITRIEREQERRRAANEEADFTASFWDEEENGEREDDDEAEDGFGSEGDSDGDVTAIGDDEATA</sequence>
<evidence type="ECO:0000313" key="2">
    <source>
        <dbReference type="EMBL" id="CAF9928341.1"/>
    </source>
</evidence>
<feature type="region of interest" description="Disordered" evidence="1">
    <location>
        <begin position="822"/>
        <end position="864"/>
    </location>
</feature>
<reference evidence="2" key="1">
    <citation type="submission" date="2021-03" db="EMBL/GenBank/DDBJ databases">
        <authorList>
            <person name="Tagirdzhanova G."/>
        </authorList>
    </citation>
    <scope>NUCLEOTIDE SEQUENCE</scope>
</reference>
<organism evidence="2 3">
    <name type="scientific">Heterodermia speciosa</name>
    <dbReference type="NCBI Taxonomy" id="116794"/>
    <lineage>
        <taxon>Eukaryota</taxon>
        <taxon>Fungi</taxon>
        <taxon>Dikarya</taxon>
        <taxon>Ascomycota</taxon>
        <taxon>Pezizomycotina</taxon>
        <taxon>Lecanoromycetes</taxon>
        <taxon>OSLEUM clade</taxon>
        <taxon>Lecanoromycetidae</taxon>
        <taxon>Caliciales</taxon>
        <taxon>Physciaceae</taxon>
        <taxon>Heterodermia</taxon>
    </lineage>
</organism>
<dbReference type="OrthoDB" id="5371510at2759"/>
<accession>A0A8H3FVV1</accession>
<keyword evidence="3" id="KW-1185">Reference proteome</keyword>
<feature type="compositionally biased region" description="Polar residues" evidence="1">
    <location>
        <begin position="74"/>
        <end position="89"/>
    </location>
</feature>
<feature type="compositionally biased region" description="Basic and acidic residues" evidence="1">
    <location>
        <begin position="854"/>
        <end position="863"/>
    </location>
</feature>